<sequence length="213" mass="23385">MGTRYIDLPLGNAGVVDVQADAVTAQTTPVAVDSIRFPERLSVANALRVRQSQVEMTRGSGTGTVELMMLIDGYPMANWTVRVEDGTAVDVTPTETFVPGMMRREDYEQNADREPIPREEWEAMQITMQQLPEAQQPTLAEDLPSGFFDGSDYSVSEETLGIIYRGMQQAISNREFNAAVAARAEGDVSGTLQLDPLTVKFFDSGQRIMGGLE</sequence>
<dbReference type="Proteomes" id="UP000221024">
    <property type="component" value="Unassembled WGS sequence"/>
</dbReference>
<comment type="caution">
    <text evidence="1">The sequence shown here is derived from an EMBL/GenBank/DDBJ whole genome shotgun (WGS) entry which is preliminary data.</text>
</comment>
<accession>A0A2H3P6L8</accession>
<dbReference type="AlphaFoldDB" id="A0A2H3P6L8"/>
<proteinExistence type="predicted"/>
<organism evidence="1 2">
    <name type="scientific">Longimonas halophila</name>
    <dbReference type="NCBI Taxonomy" id="1469170"/>
    <lineage>
        <taxon>Bacteria</taxon>
        <taxon>Pseudomonadati</taxon>
        <taxon>Rhodothermota</taxon>
        <taxon>Rhodothermia</taxon>
        <taxon>Rhodothermales</taxon>
        <taxon>Salisaetaceae</taxon>
        <taxon>Longimonas</taxon>
    </lineage>
</organism>
<keyword evidence="2" id="KW-1185">Reference proteome</keyword>
<evidence type="ECO:0000313" key="2">
    <source>
        <dbReference type="Proteomes" id="UP000221024"/>
    </source>
</evidence>
<protein>
    <submittedName>
        <fullName evidence="1">Uncharacterized protein</fullName>
    </submittedName>
</protein>
<evidence type="ECO:0000313" key="1">
    <source>
        <dbReference type="EMBL" id="PEN06655.1"/>
    </source>
</evidence>
<gene>
    <name evidence="1" type="ORF">CRI93_08385</name>
</gene>
<dbReference type="EMBL" id="PDEP01000007">
    <property type="protein sequence ID" value="PEN06655.1"/>
    <property type="molecule type" value="Genomic_DNA"/>
</dbReference>
<reference evidence="1 2" key="1">
    <citation type="submission" date="2017-10" db="EMBL/GenBank/DDBJ databases">
        <title>Draft genome of Longimonas halophila.</title>
        <authorList>
            <person name="Goh K.M."/>
            <person name="Shamsir M.S."/>
            <person name="Lim S.W."/>
        </authorList>
    </citation>
    <scope>NUCLEOTIDE SEQUENCE [LARGE SCALE GENOMIC DNA]</scope>
    <source>
        <strain evidence="1 2">KCTC 42399</strain>
    </source>
</reference>
<name>A0A2H3P6L8_9BACT</name>